<evidence type="ECO:0000313" key="1">
    <source>
        <dbReference type="EMBL" id="KAF5786321.1"/>
    </source>
</evidence>
<dbReference type="InParanoid" id="A0A251TIZ2"/>
<accession>A0A251TIZ2</accession>
<reference evidence="1 3" key="1">
    <citation type="journal article" date="2017" name="Nature">
        <title>The sunflower genome provides insights into oil metabolism, flowering and Asterid evolution.</title>
        <authorList>
            <person name="Badouin H."/>
            <person name="Gouzy J."/>
            <person name="Grassa C.J."/>
            <person name="Murat F."/>
            <person name="Staton S.E."/>
            <person name="Cottret L."/>
            <person name="Lelandais-Briere C."/>
            <person name="Owens G.L."/>
            <person name="Carrere S."/>
            <person name="Mayjonade B."/>
            <person name="Legrand L."/>
            <person name="Gill N."/>
            <person name="Kane N.C."/>
            <person name="Bowers J.E."/>
            <person name="Hubner S."/>
            <person name="Bellec A."/>
            <person name="Berard A."/>
            <person name="Berges H."/>
            <person name="Blanchet N."/>
            <person name="Boniface M.C."/>
            <person name="Brunel D."/>
            <person name="Catrice O."/>
            <person name="Chaidir N."/>
            <person name="Claudel C."/>
            <person name="Donnadieu C."/>
            <person name="Faraut T."/>
            <person name="Fievet G."/>
            <person name="Helmstetter N."/>
            <person name="King M."/>
            <person name="Knapp S.J."/>
            <person name="Lai Z."/>
            <person name="Le Paslier M.C."/>
            <person name="Lippi Y."/>
            <person name="Lorenzon L."/>
            <person name="Mandel J.R."/>
            <person name="Marage G."/>
            <person name="Marchand G."/>
            <person name="Marquand E."/>
            <person name="Bret-Mestries E."/>
            <person name="Morien E."/>
            <person name="Nambeesan S."/>
            <person name="Nguyen T."/>
            <person name="Pegot-Espagnet P."/>
            <person name="Pouilly N."/>
            <person name="Raftis F."/>
            <person name="Sallet E."/>
            <person name="Schiex T."/>
            <person name="Thomas J."/>
            <person name="Vandecasteele C."/>
            <person name="Vares D."/>
            <person name="Vear F."/>
            <person name="Vautrin S."/>
            <person name="Crespi M."/>
            <person name="Mangin B."/>
            <person name="Burke J.M."/>
            <person name="Salse J."/>
            <person name="Munos S."/>
            <person name="Vincourt P."/>
            <person name="Rieseberg L.H."/>
            <person name="Langlade N.B."/>
        </authorList>
    </citation>
    <scope>NUCLEOTIDE SEQUENCE [LARGE SCALE GENOMIC DNA]</scope>
    <source>
        <strain evidence="3">cv. SF193</strain>
        <tissue evidence="1">Leaves</tissue>
    </source>
</reference>
<dbReference type="EMBL" id="MNCJ02000325">
    <property type="protein sequence ID" value="KAF5786321.1"/>
    <property type="molecule type" value="Genomic_DNA"/>
</dbReference>
<organism evidence="2 3">
    <name type="scientific">Helianthus annuus</name>
    <name type="common">Common sunflower</name>
    <dbReference type="NCBI Taxonomy" id="4232"/>
    <lineage>
        <taxon>Eukaryota</taxon>
        <taxon>Viridiplantae</taxon>
        <taxon>Streptophyta</taxon>
        <taxon>Embryophyta</taxon>
        <taxon>Tracheophyta</taxon>
        <taxon>Spermatophyta</taxon>
        <taxon>Magnoliopsida</taxon>
        <taxon>eudicotyledons</taxon>
        <taxon>Gunneridae</taxon>
        <taxon>Pentapetalae</taxon>
        <taxon>asterids</taxon>
        <taxon>campanulids</taxon>
        <taxon>Asterales</taxon>
        <taxon>Asteraceae</taxon>
        <taxon>Asteroideae</taxon>
        <taxon>Heliantheae alliance</taxon>
        <taxon>Heliantheae</taxon>
        <taxon>Helianthus</taxon>
    </lineage>
</organism>
<evidence type="ECO:0000313" key="3">
    <source>
        <dbReference type="Proteomes" id="UP000215914"/>
    </source>
</evidence>
<sequence>MSQIFQAFPPLQILPLHCFNPISFDLILFPKPTLSSPVQIWKIPEDLRLEDTPNPNSNRDVICAYKVFTEVDSRPCSSEIGTLHPQRFIIVLTQHLVTQERSHARTHTEEPVLFSTHSYTSNCWQHCDR</sequence>
<dbReference type="Gramene" id="mRNA:HanXRQr2_Chr10g0439511">
    <property type="protein sequence ID" value="mRNA:HanXRQr2_Chr10g0439511"/>
    <property type="gene ID" value="HanXRQr2_Chr10g0439511"/>
</dbReference>
<dbReference type="AlphaFoldDB" id="A0A251TIZ2"/>
<reference evidence="2" key="2">
    <citation type="submission" date="2017-02" db="EMBL/GenBank/DDBJ databases">
        <title>Sunflower complete genome.</title>
        <authorList>
            <person name="Langlade N."/>
            <person name="Munos S."/>
        </authorList>
    </citation>
    <scope>NUCLEOTIDE SEQUENCE [LARGE SCALE GENOMIC DNA]</scope>
    <source>
        <tissue evidence="2">Leaves</tissue>
    </source>
</reference>
<proteinExistence type="predicted"/>
<keyword evidence="3" id="KW-1185">Reference proteome</keyword>
<gene>
    <name evidence="2" type="ORF">HannXRQ_Chr10g0294921</name>
    <name evidence="1" type="ORF">HanXRQr2_Chr10g0439511</name>
</gene>
<protein>
    <submittedName>
        <fullName evidence="2">Uncharacterized protein</fullName>
    </submittedName>
</protein>
<dbReference type="EMBL" id="CM007899">
    <property type="protein sequence ID" value="OTG11088.1"/>
    <property type="molecule type" value="Genomic_DNA"/>
</dbReference>
<reference evidence="1" key="3">
    <citation type="submission" date="2020-06" db="EMBL/GenBank/DDBJ databases">
        <title>Helianthus annuus Genome sequencing and assembly Release 2.</title>
        <authorList>
            <person name="Gouzy J."/>
            <person name="Langlade N."/>
            <person name="Munos S."/>
        </authorList>
    </citation>
    <scope>NUCLEOTIDE SEQUENCE</scope>
    <source>
        <tissue evidence="1">Leaves</tissue>
    </source>
</reference>
<evidence type="ECO:0000313" key="2">
    <source>
        <dbReference type="EMBL" id="OTG11088.1"/>
    </source>
</evidence>
<dbReference type="Proteomes" id="UP000215914">
    <property type="component" value="Chromosome 10"/>
</dbReference>
<name>A0A251TIZ2_HELAN</name>